<feature type="transmembrane region" description="Helical" evidence="9">
    <location>
        <begin position="503"/>
        <end position="526"/>
    </location>
</feature>
<dbReference type="EMBL" id="JACJPW010000143">
    <property type="protein sequence ID" value="MBD2185793.1"/>
    <property type="molecule type" value="Genomic_DNA"/>
</dbReference>
<evidence type="ECO:0000256" key="8">
    <source>
        <dbReference type="ARBA" id="ARBA00048679"/>
    </source>
</evidence>
<dbReference type="PROSITE" id="PS00108">
    <property type="entry name" value="PROTEIN_KINASE_ST"/>
    <property type="match status" value="1"/>
</dbReference>
<keyword evidence="2 11" id="KW-0723">Serine/threonine-protein kinase</keyword>
<keyword evidence="9" id="KW-0472">Membrane</keyword>
<dbReference type="SUPFAM" id="SSF56112">
    <property type="entry name" value="Protein kinase-like (PK-like)"/>
    <property type="match status" value="1"/>
</dbReference>
<sequence length="581" mass="63643">MHQQSVATAAHCINPACPRPYPQSIGNNFCNICGSTLRLKNRYIPLERLGFGGFAAIYSVWDIKTQTEQVLKVLLETSPKALSLFEQEAMVLASLRHPGVPKVEPDSYFQVIVGDRQGQLLPCLVMEKIAGQTLADILKHHPQGCPEKWVVNWLNQAVQILRELHLRKIIHRDIKPSNLMLRHGTGQLVLIDFGGAKQIGPAHSNSQASSTRLFSPGYSPPEQIAGGVVGPSADFYALGLTCIQLLTGQYPPDMEDPKTGELRWRQYVKVSPGFAALLDDMVRSDVDRRPSNAREMIKRLRKISPGQITPNFAVGDLWKIIPKTLQICLNLLLAGLALIWKWTKWLSVNAYHLTIQLIKACFGTLLQMVSGGIGAGVGAGIGFWLADRSPHNFHIPGAIAQQLPSWVSNIAIAASKPQMILFAAAGLGTAWGLTQAKTLGQQQRRYLITGMMGVFGYAVGWLILQRVAPSGVIAPDDLVIMTAVAAFLLTLGLGLPSHDLVHAVFTAIGTASFFAGLVTLTVKILPVSALFGFSDAFFHTLNWTNFGFSIIFFSLLGIILGFWLGVSYYLFVPFLRLLGFR</sequence>
<evidence type="ECO:0000256" key="6">
    <source>
        <dbReference type="ARBA" id="ARBA00022840"/>
    </source>
</evidence>
<dbReference type="Proteomes" id="UP000641646">
    <property type="component" value="Unassembled WGS sequence"/>
</dbReference>
<reference evidence="11" key="2">
    <citation type="submission" date="2020-08" db="EMBL/GenBank/DDBJ databases">
        <authorList>
            <person name="Chen M."/>
            <person name="Teng W."/>
            <person name="Zhao L."/>
            <person name="Hu C."/>
            <person name="Zhou Y."/>
            <person name="Han B."/>
            <person name="Song L."/>
            <person name="Shu W."/>
        </authorList>
    </citation>
    <scope>NUCLEOTIDE SEQUENCE</scope>
    <source>
        <strain evidence="11">FACHB-1375</strain>
    </source>
</reference>
<feature type="transmembrane region" description="Helical" evidence="9">
    <location>
        <begin position="406"/>
        <end position="434"/>
    </location>
</feature>
<accession>A0A926VMB1</accession>
<feature type="transmembrane region" description="Helical" evidence="9">
    <location>
        <begin position="446"/>
        <end position="466"/>
    </location>
</feature>
<reference evidence="11" key="1">
    <citation type="journal article" date="2015" name="ISME J.">
        <title>Draft Genome Sequence of Streptomyces incarnatus NRRL8089, which Produces the Nucleoside Antibiotic Sinefungin.</title>
        <authorList>
            <person name="Oshima K."/>
            <person name="Hattori M."/>
            <person name="Shimizu H."/>
            <person name="Fukuda K."/>
            <person name="Nemoto M."/>
            <person name="Inagaki K."/>
            <person name="Tamura T."/>
        </authorList>
    </citation>
    <scope>NUCLEOTIDE SEQUENCE</scope>
    <source>
        <strain evidence="11">FACHB-1375</strain>
    </source>
</reference>
<keyword evidence="5 11" id="KW-0418">Kinase</keyword>
<feature type="transmembrane region" description="Helical" evidence="9">
    <location>
        <begin position="546"/>
        <end position="571"/>
    </location>
</feature>
<comment type="caution">
    <text evidence="11">The sequence shown here is derived from an EMBL/GenBank/DDBJ whole genome shotgun (WGS) entry which is preliminary data.</text>
</comment>
<dbReference type="CDD" id="cd14014">
    <property type="entry name" value="STKc_PknB_like"/>
    <property type="match status" value="1"/>
</dbReference>
<evidence type="ECO:0000256" key="1">
    <source>
        <dbReference type="ARBA" id="ARBA00012513"/>
    </source>
</evidence>
<evidence type="ECO:0000259" key="10">
    <source>
        <dbReference type="PROSITE" id="PS50011"/>
    </source>
</evidence>
<comment type="catalytic activity">
    <reaction evidence="7">
        <text>L-threonyl-[protein] + ATP = O-phospho-L-threonyl-[protein] + ADP + H(+)</text>
        <dbReference type="Rhea" id="RHEA:46608"/>
        <dbReference type="Rhea" id="RHEA-COMP:11060"/>
        <dbReference type="Rhea" id="RHEA-COMP:11605"/>
        <dbReference type="ChEBI" id="CHEBI:15378"/>
        <dbReference type="ChEBI" id="CHEBI:30013"/>
        <dbReference type="ChEBI" id="CHEBI:30616"/>
        <dbReference type="ChEBI" id="CHEBI:61977"/>
        <dbReference type="ChEBI" id="CHEBI:456216"/>
        <dbReference type="EC" id="2.7.11.1"/>
    </reaction>
</comment>
<organism evidence="11 12">
    <name type="scientific">Aerosakkonema funiforme FACHB-1375</name>
    <dbReference type="NCBI Taxonomy" id="2949571"/>
    <lineage>
        <taxon>Bacteria</taxon>
        <taxon>Bacillati</taxon>
        <taxon>Cyanobacteriota</taxon>
        <taxon>Cyanophyceae</taxon>
        <taxon>Oscillatoriophycideae</taxon>
        <taxon>Aerosakkonematales</taxon>
        <taxon>Aerosakkonemataceae</taxon>
        <taxon>Aerosakkonema</taxon>
    </lineage>
</organism>
<keyword evidence="9" id="KW-1133">Transmembrane helix</keyword>
<keyword evidence="3" id="KW-0808">Transferase</keyword>
<dbReference type="Gene3D" id="3.30.200.20">
    <property type="entry name" value="Phosphorylase Kinase, domain 1"/>
    <property type="match status" value="1"/>
</dbReference>
<keyword evidence="4" id="KW-0547">Nucleotide-binding</keyword>
<name>A0A926VMB1_9CYAN</name>
<dbReference type="InterPro" id="IPR011009">
    <property type="entry name" value="Kinase-like_dom_sf"/>
</dbReference>
<feature type="domain" description="Protein kinase" evidence="10">
    <location>
        <begin position="43"/>
        <end position="312"/>
    </location>
</feature>
<evidence type="ECO:0000256" key="7">
    <source>
        <dbReference type="ARBA" id="ARBA00047899"/>
    </source>
</evidence>
<dbReference type="RefSeq" id="WP_190474438.1">
    <property type="nucleotide sequence ID" value="NZ_JACJPW010000143.1"/>
</dbReference>
<evidence type="ECO:0000256" key="4">
    <source>
        <dbReference type="ARBA" id="ARBA00022741"/>
    </source>
</evidence>
<evidence type="ECO:0000256" key="5">
    <source>
        <dbReference type="ARBA" id="ARBA00022777"/>
    </source>
</evidence>
<evidence type="ECO:0000256" key="3">
    <source>
        <dbReference type="ARBA" id="ARBA00022679"/>
    </source>
</evidence>
<evidence type="ECO:0000313" key="12">
    <source>
        <dbReference type="Proteomes" id="UP000641646"/>
    </source>
</evidence>
<dbReference type="PROSITE" id="PS50011">
    <property type="entry name" value="PROTEIN_KINASE_DOM"/>
    <property type="match status" value="1"/>
</dbReference>
<comment type="catalytic activity">
    <reaction evidence="8">
        <text>L-seryl-[protein] + ATP = O-phospho-L-seryl-[protein] + ADP + H(+)</text>
        <dbReference type="Rhea" id="RHEA:17989"/>
        <dbReference type="Rhea" id="RHEA-COMP:9863"/>
        <dbReference type="Rhea" id="RHEA-COMP:11604"/>
        <dbReference type="ChEBI" id="CHEBI:15378"/>
        <dbReference type="ChEBI" id="CHEBI:29999"/>
        <dbReference type="ChEBI" id="CHEBI:30616"/>
        <dbReference type="ChEBI" id="CHEBI:83421"/>
        <dbReference type="ChEBI" id="CHEBI:456216"/>
        <dbReference type="EC" id="2.7.11.1"/>
    </reaction>
</comment>
<feature type="transmembrane region" description="Helical" evidence="9">
    <location>
        <begin position="324"/>
        <end position="343"/>
    </location>
</feature>
<feature type="transmembrane region" description="Helical" evidence="9">
    <location>
        <begin position="364"/>
        <end position="386"/>
    </location>
</feature>
<dbReference type="AlphaFoldDB" id="A0A926VMB1"/>
<dbReference type="InterPro" id="IPR008271">
    <property type="entry name" value="Ser/Thr_kinase_AS"/>
</dbReference>
<evidence type="ECO:0000256" key="2">
    <source>
        <dbReference type="ARBA" id="ARBA00022527"/>
    </source>
</evidence>
<evidence type="ECO:0000313" key="11">
    <source>
        <dbReference type="EMBL" id="MBD2185793.1"/>
    </source>
</evidence>
<dbReference type="Pfam" id="PF00069">
    <property type="entry name" value="Pkinase"/>
    <property type="match status" value="1"/>
</dbReference>
<dbReference type="GO" id="GO:0004674">
    <property type="term" value="F:protein serine/threonine kinase activity"/>
    <property type="evidence" value="ECO:0007669"/>
    <property type="project" value="UniProtKB-KW"/>
</dbReference>
<protein>
    <recommendedName>
        <fullName evidence="1">non-specific serine/threonine protein kinase</fullName>
        <ecNumber evidence="1">2.7.11.1</ecNumber>
    </recommendedName>
</protein>
<dbReference type="GO" id="GO:0005524">
    <property type="term" value="F:ATP binding"/>
    <property type="evidence" value="ECO:0007669"/>
    <property type="project" value="UniProtKB-KW"/>
</dbReference>
<dbReference type="PANTHER" id="PTHR24363">
    <property type="entry name" value="SERINE/THREONINE PROTEIN KINASE"/>
    <property type="match status" value="1"/>
</dbReference>
<keyword evidence="6" id="KW-0067">ATP-binding</keyword>
<dbReference type="SMART" id="SM00220">
    <property type="entry name" value="S_TKc"/>
    <property type="match status" value="1"/>
</dbReference>
<dbReference type="EC" id="2.7.11.1" evidence="1"/>
<dbReference type="PANTHER" id="PTHR24363:SF0">
    <property type="entry name" value="SERINE_THREONINE KINASE LIKE DOMAIN CONTAINING 1"/>
    <property type="match status" value="1"/>
</dbReference>
<evidence type="ECO:0000256" key="9">
    <source>
        <dbReference type="SAM" id="Phobius"/>
    </source>
</evidence>
<feature type="transmembrane region" description="Helical" evidence="9">
    <location>
        <begin position="478"/>
        <end position="496"/>
    </location>
</feature>
<keyword evidence="12" id="KW-1185">Reference proteome</keyword>
<gene>
    <name evidence="11" type="ORF">H6G03_32815</name>
</gene>
<dbReference type="Gene3D" id="1.10.510.10">
    <property type="entry name" value="Transferase(Phosphotransferase) domain 1"/>
    <property type="match status" value="1"/>
</dbReference>
<proteinExistence type="predicted"/>
<dbReference type="InterPro" id="IPR000719">
    <property type="entry name" value="Prot_kinase_dom"/>
</dbReference>
<keyword evidence="9" id="KW-0812">Transmembrane</keyword>